<protein>
    <recommendedName>
        <fullName evidence="5">Aminotransferase class I/classII large domain-containing protein</fullName>
    </recommendedName>
</protein>
<dbReference type="SUPFAM" id="SSF53383">
    <property type="entry name" value="PLP-dependent transferases"/>
    <property type="match status" value="1"/>
</dbReference>
<dbReference type="EMBL" id="MGDE01000112">
    <property type="protein sequence ID" value="OGL45898.1"/>
    <property type="molecule type" value="Genomic_DNA"/>
</dbReference>
<dbReference type="PANTHER" id="PTHR42885:SF2">
    <property type="entry name" value="HISTIDINOL-PHOSPHATE AMINOTRANSFERASE"/>
    <property type="match status" value="1"/>
</dbReference>
<dbReference type="PANTHER" id="PTHR42885">
    <property type="entry name" value="HISTIDINOL-PHOSPHATE AMINOTRANSFERASE-RELATED"/>
    <property type="match status" value="1"/>
</dbReference>
<comment type="caution">
    <text evidence="6">The sequence shown here is derived from an EMBL/GenBank/DDBJ whole genome shotgun (WGS) entry which is preliminary data.</text>
</comment>
<name>A0A1F7RXV8_9BACT</name>
<keyword evidence="4" id="KW-0663">Pyridoxal phosphate</keyword>
<dbReference type="InterPro" id="IPR015424">
    <property type="entry name" value="PyrdxlP-dep_Trfase"/>
</dbReference>
<evidence type="ECO:0000256" key="3">
    <source>
        <dbReference type="ARBA" id="ARBA00022679"/>
    </source>
</evidence>
<sequence>MELHFMKYKKWVETVERVRGDKETRFHHVRLDKNERLAYLGDDFWKGIMEKFTQEHVLAYPEVEPFYEKLARFLGVTTEHLVVTAGSDFAIKTAFELFVNPGDKVIFIDPTFAMVEVYCNLYNAEKIKIGYDDNLEPDINSLMNTISKDVALVVIANPNSPTGTYIDNERIEKIIKKAFASGIPVLIDEAYYGFCPYTALDLLTAYPNLIITRTFSKTAGLAGLRIGYIVAQPAMAKLLYKFRPMYEVNSIAVLFASELLNDWEIVNEYIKATDEGKKYLISELSKLSIKIIDTFTNFIHADFGVHKSKILEGFRKDKILVRSSLSVKGFESYMRISVGNTEEMKKVVKSIRKNGSI</sequence>
<evidence type="ECO:0000259" key="5">
    <source>
        <dbReference type="Pfam" id="PF00155"/>
    </source>
</evidence>
<dbReference type="GO" id="GO:0008483">
    <property type="term" value="F:transaminase activity"/>
    <property type="evidence" value="ECO:0007669"/>
    <property type="project" value="UniProtKB-KW"/>
</dbReference>
<accession>A0A1F7RXV8</accession>
<reference evidence="6 7" key="1">
    <citation type="journal article" date="2016" name="Nat. Commun.">
        <title>Thousands of microbial genomes shed light on interconnected biogeochemical processes in an aquifer system.</title>
        <authorList>
            <person name="Anantharaman K."/>
            <person name="Brown C.T."/>
            <person name="Hug L.A."/>
            <person name="Sharon I."/>
            <person name="Castelle C.J."/>
            <person name="Probst A.J."/>
            <person name="Thomas B.C."/>
            <person name="Singh A."/>
            <person name="Wilkins M.J."/>
            <person name="Karaoz U."/>
            <person name="Brodie E.L."/>
            <person name="Williams K.H."/>
            <person name="Hubbard S.S."/>
            <person name="Banfield J.F."/>
        </authorList>
    </citation>
    <scope>NUCLEOTIDE SEQUENCE [LARGE SCALE GENOMIC DNA]</scope>
</reference>
<dbReference type="InterPro" id="IPR015422">
    <property type="entry name" value="PyrdxlP-dep_Trfase_small"/>
</dbReference>
<dbReference type="AlphaFoldDB" id="A0A1F7RXV8"/>
<keyword evidence="2" id="KW-0032">Aminotransferase</keyword>
<feature type="domain" description="Aminotransferase class I/classII large" evidence="5">
    <location>
        <begin position="65"/>
        <end position="351"/>
    </location>
</feature>
<evidence type="ECO:0000256" key="2">
    <source>
        <dbReference type="ARBA" id="ARBA00022576"/>
    </source>
</evidence>
<dbReference type="CDD" id="cd00609">
    <property type="entry name" value="AAT_like"/>
    <property type="match status" value="1"/>
</dbReference>
<evidence type="ECO:0000313" key="7">
    <source>
        <dbReference type="Proteomes" id="UP000178797"/>
    </source>
</evidence>
<dbReference type="GO" id="GO:0030170">
    <property type="term" value="F:pyridoxal phosphate binding"/>
    <property type="evidence" value="ECO:0007669"/>
    <property type="project" value="InterPro"/>
</dbReference>
<dbReference type="InterPro" id="IPR015421">
    <property type="entry name" value="PyrdxlP-dep_Trfase_major"/>
</dbReference>
<dbReference type="InterPro" id="IPR004839">
    <property type="entry name" value="Aminotransferase_I/II_large"/>
</dbReference>
<proteinExistence type="predicted"/>
<dbReference type="Gene3D" id="3.90.1150.10">
    <property type="entry name" value="Aspartate Aminotransferase, domain 1"/>
    <property type="match status" value="1"/>
</dbReference>
<dbReference type="Proteomes" id="UP000178797">
    <property type="component" value="Unassembled WGS sequence"/>
</dbReference>
<keyword evidence="3" id="KW-0808">Transferase</keyword>
<organism evidence="6 7">
    <name type="scientific">Candidatus Schekmanbacteria bacterium RBG_16_38_10</name>
    <dbReference type="NCBI Taxonomy" id="1817879"/>
    <lineage>
        <taxon>Bacteria</taxon>
        <taxon>Candidatus Schekmaniibacteriota</taxon>
    </lineage>
</organism>
<evidence type="ECO:0000256" key="4">
    <source>
        <dbReference type="ARBA" id="ARBA00022898"/>
    </source>
</evidence>
<dbReference type="Pfam" id="PF00155">
    <property type="entry name" value="Aminotran_1_2"/>
    <property type="match status" value="1"/>
</dbReference>
<comment type="cofactor">
    <cofactor evidence="1">
        <name>pyridoxal 5'-phosphate</name>
        <dbReference type="ChEBI" id="CHEBI:597326"/>
    </cofactor>
</comment>
<evidence type="ECO:0000313" key="6">
    <source>
        <dbReference type="EMBL" id="OGL45898.1"/>
    </source>
</evidence>
<dbReference type="Gene3D" id="3.40.640.10">
    <property type="entry name" value="Type I PLP-dependent aspartate aminotransferase-like (Major domain)"/>
    <property type="match status" value="1"/>
</dbReference>
<evidence type="ECO:0000256" key="1">
    <source>
        <dbReference type="ARBA" id="ARBA00001933"/>
    </source>
</evidence>
<gene>
    <name evidence="6" type="ORF">A2W05_03075</name>
</gene>